<feature type="region of interest" description="Disordered" evidence="1">
    <location>
        <begin position="137"/>
        <end position="159"/>
    </location>
</feature>
<name>A0A7H9B0C4_ZYGMR</name>
<keyword evidence="4" id="KW-1185">Reference proteome</keyword>
<evidence type="ECO:0000256" key="1">
    <source>
        <dbReference type="SAM" id="MobiDB-lite"/>
    </source>
</evidence>
<dbReference type="KEGG" id="zmk:HG535_0C02690"/>
<evidence type="ECO:0000256" key="2">
    <source>
        <dbReference type="SAM" id="Phobius"/>
    </source>
</evidence>
<evidence type="ECO:0000313" key="3">
    <source>
        <dbReference type="EMBL" id="QLG71917.1"/>
    </source>
</evidence>
<keyword evidence="2" id="KW-0812">Transmembrane</keyword>
<evidence type="ECO:0000313" key="4">
    <source>
        <dbReference type="Proteomes" id="UP000509704"/>
    </source>
</evidence>
<accession>A0A7H9B0C4</accession>
<feature type="region of interest" description="Disordered" evidence="1">
    <location>
        <begin position="54"/>
        <end position="77"/>
    </location>
</feature>
<feature type="transmembrane region" description="Helical" evidence="2">
    <location>
        <begin position="260"/>
        <end position="282"/>
    </location>
</feature>
<keyword evidence="2" id="KW-1133">Transmembrane helix</keyword>
<proteinExistence type="predicted"/>
<gene>
    <name evidence="3" type="ORF">HG535_0C02690</name>
</gene>
<dbReference type="Proteomes" id="UP000509704">
    <property type="component" value="Chromosome 3"/>
</dbReference>
<dbReference type="GeneID" id="59235614"/>
<organism evidence="3 4">
    <name type="scientific">Zygotorulaspora mrakii</name>
    <name type="common">Zygosaccharomyces mrakii</name>
    <dbReference type="NCBI Taxonomy" id="42260"/>
    <lineage>
        <taxon>Eukaryota</taxon>
        <taxon>Fungi</taxon>
        <taxon>Dikarya</taxon>
        <taxon>Ascomycota</taxon>
        <taxon>Saccharomycotina</taxon>
        <taxon>Saccharomycetes</taxon>
        <taxon>Saccharomycetales</taxon>
        <taxon>Saccharomycetaceae</taxon>
        <taxon>Zygotorulaspora</taxon>
    </lineage>
</organism>
<dbReference type="AlphaFoldDB" id="A0A7H9B0C4"/>
<dbReference type="RefSeq" id="XP_037143645.1">
    <property type="nucleotide sequence ID" value="XM_037287750.1"/>
</dbReference>
<keyword evidence="2" id="KW-0472">Membrane</keyword>
<reference evidence="3 4" key="1">
    <citation type="submission" date="2020-07" db="EMBL/GenBank/DDBJ databases">
        <title>The yeast mating-type switching endonuclease HO is a domesticated member of an unorthodox homing genetic element family.</title>
        <authorList>
            <person name="Coughlan A.Y."/>
            <person name="Lombardi L."/>
            <person name="Braun-Galleani S."/>
            <person name="Martos A.R."/>
            <person name="Galeote V."/>
            <person name="Bigey F."/>
            <person name="Dequin S."/>
            <person name="Byrne K.P."/>
            <person name="Wolfe K.H."/>
        </authorList>
    </citation>
    <scope>NUCLEOTIDE SEQUENCE [LARGE SCALE GENOMIC DNA]</scope>
    <source>
        <strain evidence="3 4">NRRL Y-6702</strain>
    </source>
</reference>
<sequence length="293" mass="31797">MSLRTSPSPSPLAPRPSPLAHGPEIGLRYFFHAAHLRGQTRARITRQHVTREAALRLLPPHTPSSQRAQRPRPPPRLSLYRLSAANCDTPPDITSPHHTTIAPARPLLAALSSFVRGLRLSPFSPLLSFRPGSEILSPRSPLKHRPRPCTAPPDPAQNSQSAHFATAVSFSGPSSGPSAPLCPPLPLSAQHRALSCLSFFLSAAIRRFCSIASVSAVLALFPSSSSSSSSPTKVSLLVQSLFTFHYVASHCPFRKKKRLLIADMIVVLFPGFFAPIALVSQIKVYKRLQSLQV</sequence>
<dbReference type="EMBL" id="CP058606">
    <property type="protein sequence ID" value="QLG71917.1"/>
    <property type="molecule type" value="Genomic_DNA"/>
</dbReference>
<protein>
    <submittedName>
        <fullName evidence="3">Uncharacterized protein</fullName>
    </submittedName>
</protein>